<keyword evidence="20" id="KW-1185">Reference proteome</keyword>
<sequence>MKTTAHPLRAIAALLAVALPPLACAGPAAADAAADTPADAQAAPASPMNVVVVSGSRSEHLSFDLPASIDVVDAERIGAAQMRVNVSEALASVPGIVVQNRQNYAQDLQISSRGFGARSAFGVRGVRLIADGVPATMPDGQGQAATFDLDLAERIEVLRGPFSALYGNHSGGVVQLFTRTPQGAPEVEFNVAAGSYGQRKTDVNAGGKQGNFGWLLDASRFETDGYRAHSAATRDQAYAKLVFDVMPTARLTVTASGLRQDDTQDPLGVTWATYQRDPRAGEIDTTDTVRPQRTLADRYDTRKSIDHQQVGVTWDQRFGEDRLRVTAYGGNRRVIQYQAFSRAFQAPASHSGGVVDFDRDFYGFDANWTMARPLGDGMLRTTVGLEAGKSTDGRQGFENYVGDQFGVKGRLRRDETDAVNNVDPYVQLEWERGQWVFTGGLRHSRVRFDVDDRYLSNGNDSGGVDYRHTTPLLGALYKVSPSLNLYASAARGFETPTLNEVFYSGAGAGFNYNLAPATSTHLELGAKAQLARDVRLNAALFQARTRDELVVDASSGGRTSYRNASATLRQGLELSLDADLRAGFSARLAATALRAIYDEAFTGVAEGNRLPAVPKASLYGELAWKDTAERFGAALETIANSKIYPDDANAAIPAPGYAIFNARVQARQQFAGWRVREYARINNLFDRNYIGSVIVGDSNRRYYEAAPGRNWMLGASAQYQF</sequence>
<dbReference type="GO" id="GO:0015344">
    <property type="term" value="F:siderophore uptake transmembrane transporter activity"/>
    <property type="evidence" value="ECO:0007669"/>
    <property type="project" value="TreeGrafter"/>
</dbReference>
<keyword evidence="9" id="KW-0406">Ion transport</keyword>
<dbReference type="Pfam" id="PF07715">
    <property type="entry name" value="Plug"/>
    <property type="match status" value="1"/>
</dbReference>
<evidence type="ECO:0000256" key="1">
    <source>
        <dbReference type="ARBA" id="ARBA00004571"/>
    </source>
</evidence>
<evidence type="ECO:0000256" key="6">
    <source>
        <dbReference type="ARBA" id="ARBA00022692"/>
    </source>
</evidence>
<dbReference type="PROSITE" id="PS52016">
    <property type="entry name" value="TONB_DEPENDENT_REC_3"/>
    <property type="match status" value="1"/>
</dbReference>
<reference evidence="19 20" key="1">
    <citation type="submission" date="2020-04" db="EMBL/GenBank/DDBJ databases">
        <title>Genome sequencing of novel species.</title>
        <authorList>
            <person name="Heo J."/>
            <person name="Kim S.-J."/>
            <person name="Kim J.-S."/>
            <person name="Hong S.-B."/>
            <person name="Kwon S.-W."/>
        </authorList>
    </citation>
    <scope>NUCLEOTIDE SEQUENCE [LARGE SCALE GENOMIC DNA]</scope>
    <source>
        <strain evidence="19 20">GN2-R2</strain>
    </source>
</reference>
<keyword evidence="6 14" id="KW-0812">Transmembrane</keyword>
<evidence type="ECO:0000256" key="5">
    <source>
        <dbReference type="ARBA" id="ARBA00022496"/>
    </source>
</evidence>
<dbReference type="SUPFAM" id="SSF56935">
    <property type="entry name" value="Porins"/>
    <property type="match status" value="1"/>
</dbReference>
<dbReference type="KEGG" id="mfy:HH212_08965"/>
<keyword evidence="5" id="KW-0410">Iron transport</keyword>
<evidence type="ECO:0000256" key="3">
    <source>
        <dbReference type="ARBA" id="ARBA00022448"/>
    </source>
</evidence>
<evidence type="ECO:0000256" key="14">
    <source>
        <dbReference type="PROSITE-ProRule" id="PRU01360"/>
    </source>
</evidence>
<evidence type="ECO:0000256" key="7">
    <source>
        <dbReference type="ARBA" id="ARBA00022729"/>
    </source>
</evidence>
<evidence type="ECO:0000256" key="10">
    <source>
        <dbReference type="ARBA" id="ARBA00023077"/>
    </source>
</evidence>
<proteinExistence type="inferred from homology"/>
<protein>
    <submittedName>
        <fullName evidence="19">TonB-dependent receptor</fullName>
    </submittedName>
</protein>
<evidence type="ECO:0000256" key="11">
    <source>
        <dbReference type="ARBA" id="ARBA00023136"/>
    </source>
</evidence>
<evidence type="ECO:0000256" key="13">
    <source>
        <dbReference type="ARBA" id="ARBA00023237"/>
    </source>
</evidence>
<evidence type="ECO:0000256" key="9">
    <source>
        <dbReference type="ARBA" id="ARBA00023065"/>
    </source>
</evidence>
<dbReference type="Gene3D" id="2.40.170.20">
    <property type="entry name" value="TonB-dependent receptor, beta-barrel domain"/>
    <property type="match status" value="1"/>
</dbReference>
<comment type="similarity">
    <text evidence="2 14 15">Belongs to the TonB-dependent receptor family.</text>
</comment>
<evidence type="ECO:0000256" key="12">
    <source>
        <dbReference type="ARBA" id="ARBA00023170"/>
    </source>
</evidence>
<feature type="domain" description="TonB-dependent receptor-like beta-barrel" evidence="17">
    <location>
        <begin position="258"/>
        <end position="684"/>
    </location>
</feature>
<dbReference type="InterPro" id="IPR036942">
    <property type="entry name" value="Beta-barrel_TonB_sf"/>
</dbReference>
<dbReference type="InterPro" id="IPR039426">
    <property type="entry name" value="TonB-dep_rcpt-like"/>
</dbReference>
<evidence type="ECO:0000256" key="15">
    <source>
        <dbReference type="RuleBase" id="RU003357"/>
    </source>
</evidence>
<evidence type="ECO:0000256" key="8">
    <source>
        <dbReference type="ARBA" id="ARBA00023004"/>
    </source>
</evidence>
<evidence type="ECO:0000256" key="4">
    <source>
        <dbReference type="ARBA" id="ARBA00022452"/>
    </source>
</evidence>
<dbReference type="EMBL" id="CP051685">
    <property type="protein sequence ID" value="QJE00144.1"/>
    <property type="molecule type" value="Genomic_DNA"/>
</dbReference>
<dbReference type="AlphaFoldDB" id="A0A7Z2ZSB8"/>
<evidence type="ECO:0000256" key="16">
    <source>
        <dbReference type="SAM" id="SignalP"/>
    </source>
</evidence>
<evidence type="ECO:0000256" key="2">
    <source>
        <dbReference type="ARBA" id="ARBA00009810"/>
    </source>
</evidence>
<feature type="signal peptide" evidence="16">
    <location>
        <begin position="1"/>
        <end position="25"/>
    </location>
</feature>
<dbReference type="Gene3D" id="2.170.130.10">
    <property type="entry name" value="TonB-dependent receptor, plug domain"/>
    <property type="match status" value="1"/>
</dbReference>
<dbReference type="InterPro" id="IPR012910">
    <property type="entry name" value="Plug_dom"/>
</dbReference>
<gene>
    <name evidence="19" type="ORF">HH212_08965</name>
</gene>
<dbReference type="PANTHER" id="PTHR32552:SF68">
    <property type="entry name" value="FERRICHROME OUTER MEMBRANE TRANSPORTER_PHAGE RECEPTOR"/>
    <property type="match status" value="1"/>
</dbReference>
<evidence type="ECO:0000259" key="17">
    <source>
        <dbReference type="Pfam" id="PF00593"/>
    </source>
</evidence>
<keyword evidence="7 16" id="KW-0732">Signal</keyword>
<keyword evidence="12 19" id="KW-0675">Receptor</keyword>
<dbReference type="GO" id="GO:0009279">
    <property type="term" value="C:cell outer membrane"/>
    <property type="evidence" value="ECO:0007669"/>
    <property type="project" value="UniProtKB-SubCell"/>
</dbReference>
<evidence type="ECO:0000259" key="18">
    <source>
        <dbReference type="Pfam" id="PF07715"/>
    </source>
</evidence>
<keyword evidence="4 14" id="KW-1134">Transmembrane beta strand</keyword>
<dbReference type="PANTHER" id="PTHR32552">
    <property type="entry name" value="FERRICHROME IRON RECEPTOR-RELATED"/>
    <property type="match status" value="1"/>
</dbReference>
<feature type="domain" description="TonB-dependent receptor plug" evidence="18">
    <location>
        <begin position="64"/>
        <end position="173"/>
    </location>
</feature>
<name>A0A7Z2ZSB8_9BURK</name>
<organism evidence="19 20">
    <name type="scientific">Massilia forsythiae</name>
    <dbReference type="NCBI Taxonomy" id="2728020"/>
    <lineage>
        <taxon>Bacteria</taxon>
        <taxon>Pseudomonadati</taxon>
        <taxon>Pseudomonadota</taxon>
        <taxon>Betaproteobacteria</taxon>
        <taxon>Burkholderiales</taxon>
        <taxon>Oxalobacteraceae</taxon>
        <taxon>Telluria group</taxon>
        <taxon>Massilia</taxon>
    </lineage>
</organism>
<evidence type="ECO:0000313" key="20">
    <source>
        <dbReference type="Proteomes" id="UP000502415"/>
    </source>
</evidence>
<evidence type="ECO:0000313" key="19">
    <source>
        <dbReference type="EMBL" id="QJE00144.1"/>
    </source>
</evidence>
<comment type="subcellular location">
    <subcellularLocation>
        <location evidence="1 14">Cell outer membrane</location>
        <topology evidence="1 14">Multi-pass membrane protein</topology>
    </subcellularLocation>
</comment>
<keyword evidence="8" id="KW-0408">Iron</keyword>
<keyword evidence="11 14" id="KW-0472">Membrane</keyword>
<keyword evidence="10 15" id="KW-0798">TonB box</keyword>
<dbReference type="Pfam" id="PF00593">
    <property type="entry name" value="TonB_dep_Rec_b-barrel"/>
    <property type="match status" value="1"/>
</dbReference>
<keyword evidence="13 14" id="KW-0998">Cell outer membrane</keyword>
<keyword evidence="3 14" id="KW-0813">Transport</keyword>
<feature type="chain" id="PRO_5030564410" evidence="16">
    <location>
        <begin position="26"/>
        <end position="721"/>
    </location>
</feature>
<dbReference type="Proteomes" id="UP000502415">
    <property type="component" value="Chromosome"/>
</dbReference>
<dbReference type="InterPro" id="IPR037066">
    <property type="entry name" value="Plug_dom_sf"/>
</dbReference>
<dbReference type="InterPro" id="IPR000531">
    <property type="entry name" value="Beta-barrel_TonB"/>
</dbReference>
<accession>A0A7Z2ZSB8</accession>
<dbReference type="CDD" id="cd01347">
    <property type="entry name" value="ligand_gated_channel"/>
    <property type="match status" value="1"/>
</dbReference>
<dbReference type="RefSeq" id="WP_170202177.1">
    <property type="nucleotide sequence ID" value="NZ_CP051685.1"/>
</dbReference>